<dbReference type="GO" id="GO:0006784">
    <property type="term" value="P:heme A biosynthetic process"/>
    <property type="evidence" value="ECO:0007669"/>
    <property type="project" value="TreeGrafter"/>
</dbReference>
<organism evidence="2 3">
    <name type="scientific">Pteropus vampyrus</name>
    <name type="common">Large flying fox</name>
    <dbReference type="NCBI Taxonomy" id="132908"/>
    <lineage>
        <taxon>Eukaryota</taxon>
        <taxon>Metazoa</taxon>
        <taxon>Chordata</taxon>
        <taxon>Craniata</taxon>
        <taxon>Vertebrata</taxon>
        <taxon>Euteleostomi</taxon>
        <taxon>Mammalia</taxon>
        <taxon>Eutheria</taxon>
        <taxon>Laurasiatheria</taxon>
        <taxon>Chiroptera</taxon>
        <taxon>Yinpterochiroptera</taxon>
        <taxon>Pteropodoidea</taxon>
        <taxon>Pteropodidae</taxon>
        <taxon>Pteropodinae</taxon>
        <taxon>Pteropus</taxon>
    </lineage>
</organism>
<name>A0A6P6CEL4_PTEVA</name>
<evidence type="ECO:0000256" key="1">
    <source>
        <dbReference type="ARBA" id="ARBA00022679"/>
    </source>
</evidence>
<gene>
    <name evidence="3" type="primary">LOC105291280</name>
</gene>
<dbReference type="GO" id="GO:0016020">
    <property type="term" value="C:membrane"/>
    <property type="evidence" value="ECO:0007669"/>
    <property type="project" value="InterPro"/>
</dbReference>
<dbReference type="GO" id="GO:0008495">
    <property type="term" value="F:protoheme IX farnesyltransferase activity"/>
    <property type="evidence" value="ECO:0007669"/>
    <property type="project" value="InterPro"/>
</dbReference>
<evidence type="ECO:0000313" key="2">
    <source>
        <dbReference type="Proteomes" id="UP000515202"/>
    </source>
</evidence>
<dbReference type="PANTHER" id="PTHR43448:SF2">
    <property type="entry name" value="PROTOHEME IX FARNESYLTRANSFERASE, MITOCHONDRIAL"/>
    <property type="match status" value="1"/>
</dbReference>
<keyword evidence="2" id="KW-1185">Reference proteome</keyword>
<dbReference type="AlphaFoldDB" id="A0A6P6CEL4"/>
<evidence type="ECO:0000313" key="3">
    <source>
        <dbReference type="RefSeq" id="XP_023385723.1"/>
    </source>
</evidence>
<protein>
    <submittedName>
        <fullName evidence="3">Protoheme IX farnesyltransferase, mitochondrial isoform X2</fullName>
    </submittedName>
</protein>
<accession>A0A6P6CEL4</accession>
<dbReference type="PANTHER" id="PTHR43448">
    <property type="entry name" value="PROTOHEME IX FARNESYLTRANSFERASE, MITOCHONDRIAL"/>
    <property type="match status" value="1"/>
</dbReference>
<reference evidence="3" key="1">
    <citation type="submission" date="2025-08" db="UniProtKB">
        <authorList>
            <consortium name="RefSeq"/>
        </authorList>
    </citation>
    <scope>IDENTIFICATION</scope>
    <source>
        <tissue evidence="3">Kidney</tissue>
    </source>
</reference>
<dbReference type="Proteomes" id="UP000515202">
    <property type="component" value="Unplaced"/>
</dbReference>
<dbReference type="GeneID" id="105291280"/>
<keyword evidence="1" id="KW-0808">Transferase</keyword>
<sequence length="402" mass="45002">MAASPHTLSSRLLTGRVGGCVWYLERRAVQESPHKFMHHFRNINKQWITFQHFTFLKRMYVTQLNRSLSQQVKPKPEPVASPFLEKTSSGQEIYEMKPFSPSSLSLSRKPSEKELIELESASIIQGSIEVGKETKDEKQWKEMKLHVDDLPGILARLSKIKLTALVVSTTSAGFALAPGSFDWSCFLLTFAGTGLASCAANSINQPIASCVLCHLLCYSWSCPSDLGGKSTHRSPGSLQHFPVYLLLYPIEEDQHCQHMGWSCCWGHPTCHGLDSSYWQPRCWSISFGRNPLLLAVSSFQCPELGPPRGLLPRRLLHDVGHSPSPMPARRPAPLSGPDWTVHGSPRPRCHHMDLPCHLTPHQLVHLLPRLPVLHRCGPEEFQETVLLQPLAFTLAPAPYAHL</sequence>
<dbReference type="GO" id="GO:0005739">
    <property type="term" value="C:mitochondrion"/>
    <property type="evidence" value="ECO:0007669"/>
    <property type="project" value="TreeGrafter"/>
</dbReference>
<proteinExistence type="predicted"/>
<dbReference type="InterPro" id="IPR006369">
    <property type="entry name" value="Protohaem_IX_farnesylTrfase"/>
</dbReference>
<dbReference type="RefSeq" id="XP_023385723.1">
    <property type="nucleotide sequence ID" value="XM_023529955.1"/>
</dbReference>